<dbReference type="PIRSF" id="PIRSF006692">
    <property type="entry name" value="TF_HTH_AF0396_prd"/>
    <property type="match status" value="1"/>
</dbReference>
<reference evidence="2 3" key="1">
    <citation type="journal article" date="2011" name="Appl. Environ. Microbiol.">
        <title>Methanogenic archaea isolated from Taiwan's Chelungpu fault.</title>
        <authorList>
            <person name="Wu S.Y."/>
            <person name="Lai M.C."/>
        </authorList>
    </citation>
    <scope>NUCLEOTIDE SEQUENCE [LARGE SCALE GENOMIC DNA]</scope>
    <source>
        <strain evidence="2 3">St545Mb</strain>
    </source>
</reference>
<name>A0AAE3HBW3_9EURY</name>
<gene>
    <name evidence="2" type="ORF">PV02_12165</name>
</gene>
<dbReference type="AlphaFoldDB" id="A0AAE3HBW3"/>
<evidence type="ECO:0000313" key="3">
    <source>
        <dbReference type="Proteomes" id="UP001206983"/>
    </source>
</evidence>
<dbReference type="RefSeq" id="WP_256623726.1">
    <property type="nucleotide sequence ID" value="NZ_JTEO01000011.1"/>
</dbReference>
<sequence length="260" mass="30528">MKTSLVNTVWFSEKRKNLLLLLSEGTRDIEQIKKSLNVTTRAIMPQIKILKQQHLIGQKGENFSLTVAGEIIVKNMLPLLEMSRVIEENKDFWTSRNYEAIPPHLFNRLMELGHYFLIEPDINHLFELPREFTDNIPRSKSIMTFASYLHPTFPALYSEASGSVNDISLFLTVQAFEKLKNEYSSEFDRIMRSGNARIYLLNQNPKLPMITVTDWFGYICLFNEEGRYDHRDIISFDDSALKWCRELFESYRKDSEEVLR</sequence>
<dbReference type="InterPro" id="IPR036388">
    <property type="entry name" value="WH-like_DNA-bd_sf"/>
</dbReference>
<dbReference type="Gene3D" id="1.10.10.10">
    <property type="entry name" value="Winged helix-like DNA-binding domain superfamily/Winged helix DNA-binding domain"/>
    <property type="match status" value="1"/>
</dbReference>
<feature type="domain" description="Methanogenesis regulatory protein FilR1 middle" evidence="1">
    <location>
        <begin position="126"/>
        <end position="254"/>
    </location>
</feature>
<proteinExistence type="predicted"/>
<organism evidence="2 3">
    <name type="scientific">Methanolobus chelungpuianus</name>
    <dbReference type="NCBI Taxonomy" id="502115"/>
    <lineage>
        <taxon>Archaea</taxon>
        <taxon>Methanobacteriati</taxon>
        <taxon>Methanobacteriota</taxon>
        <taxon>Stenosarchaea group</taxon>
        <taxon>Methanomicrobia</taxon>
        <taxon>Methanosarcinales</taxon>
        <taxon>Methanosarcinaceae</taxon>
        <taxon>Methanolobus</taxon>
    </lineage>
</organism>
<dbReference type="Proteomes" id="UP001206983">
    <property type="component" value="Unassembled WGS sequence"/>
</dbReference>
<dbReference type="InterPro" id="IPR036390">
    <property type="entry name" value="WH_DNA-bd_sf"/>
</dbReference>
<dbReference type="InterPro" id="IPR013561">
    <property type="entry name" value="FilR1_middle_dom"/>
</dbReference>
<accession>A0AAE3HBW3</accession>
<comment type="caution">
    <text evidence="2">The sequence shown here is derived from an EMBL/GenBank/DDBJ whole genome shotgun (WGS) entry which is preliminary data.</text>
</comment>
<evidence type="ECO:0000313" key="2">
    <source>
        <dbReference type="EMBL" id="MCQ6963812.1"/>
    </source>
</evidence>
<keyword evidence="3" id="KW-1185">Reference proteome</keyword>
<protein>
    <submittedName>
        <fullName evidence="2">Transcriptional regulator</fullName>
    </submittedName>
</protein>
<dbReference type="InterPro" id="IPR016490">
    <property type="entry name" value="Tscrpt_reg_HTH_AF0396-typ3"/>
</dbReference>
<dbReference type="Pfam" id="PF08350">
    <property type="entry name" value="FilR1_middle"/>
    <property type="match status" value="1"/>
</dbReference>
<dbReference type="SUPFAM" id="SSF46785">
    <property type="entry name" value="Winged helix' DNA-binding domain"/>
    <property type="match status" value="1"/>
</dbReference>
<dbReference type="EMBL" id="JTEO01000011">
    <property type="protein sequence ID" value="MCQ6963812.1"/>
    <property type="molecule type" value="Genomic_DNA"/>
</dbReference>
<evidence type="ECO:0000259" key="1">
    <source>
        <dbReference type="Pfam" id="PF08350"/>
    </source>
</evidence>